<evidence type="ECO:0000256" key="3">
    <source>
        <dbReference type="ARBA" id="ARBA00022525"/>
    </source>
</evidence>
<evidence type="ECO:0000256" key="2">
    <source>
        <dbReference type="ARBA" id="ARBA00006722"/>
    </source>
</evidence>
<accession>A0A8T1YMV4</accession>
<evidence type="ECO:0000313" key="7">
    <source>
        <dbReference type="EMBL" id="KAG7547557.1"/>
    </source>
</evidence>
<feature type="signal peptide" evidence="6">
    <location>
        <begin position="1"/>
        <end position="26"/>
    </location>
</feature>
<dbReference type="PANTHER" id="PTHR34450">
    <property type="entry name" value="DEFENSIN-LIKE PROTEIN 245-RELATED"/>
    <property type="match status" value="1"/>
</dbReference>
<dbReference type="InterPro" id="IPR010682">
    <property type="entry name" value="SCRL"/>
</dbReference>
<dbReference type="PANTHER" id="PTHR34450:SF8">
    <property type="entry name" value="DEFENSIN-LIKE PROTEIN 232-RELATED"/>
    <property type="match status" value="1"/>
</dbReference>
<keyword evidence="4 6" id="KW-0732">Signal</keyword>
<comment type="caution">
    <text evidence="7">The sequence shown here is derived from an EMBL/GenBank/DDBJ whole genome shotgun (WGS) entry which is preliminary data.</text>
</comment>
<evidence type="ECO:0000256" key="5">
    <source>
        <dbReference type="ARBA" id="ARBA00023157"/>
    </source>
</evidence>
<dbReference type="EMBL" id="JAEFBJ010000012">
    <property type="protein sequence ID" value="KAG7547557.1"/>
    <property type="molecule type" value="Genomic_DNA"/>
</dbReference>
<name>A0A8T1YMV4_ARASU</name>
<keyword evidence="8" id="KW-1185">Reference proteome</keyword>
<dbReference type="Proteomes" id="UP000694251">
    <property type="component" value="Chromosome 12"/>
</dbReference>
<organism evidence="7 8">
    <name type="scientific">Arabidopsis suecica</name>
    <name type="common">Swedish thale-cress</name>
    <name type="synonym">Cardaminopsis suecica</name>
    <dbReference type="NCBI Taxonomy" id="45249"/>
    <lineage>
        <taxon>Eukaryota</taxon>
        <taxon>Viridiplantae</taxon>
        <taxon>Streptophyta</taxon>
        <taxon>Embryophyta</taxon>
        <taxon>Tracheophyta</taxon>
        <taxon>Spermatophyta</taxon>
        <taxon>Magnoliopsida</taxon>
        <taxon>eudicotyledons</taxon>
        <taxon>Gunneridae</taxon>
        <taxon>Pentapetalae</taxon>
        <taxon>rosids</taxon>
        <taxon>malvids</taxon>
        <taxon>Brassicales</taxon>
        <taxon>Brassicaceae</taxon>
        <taxon>Camelineae</taxon>
        <taxon>Arabidopsis</taxon>
    </lineage>
</organism>
<protein>
    <submittedName>
        <fullName evidence="7">Papain-like cysteine peptidase superfamily</fullName>
    </submittedName>
</protein>
<keyword evidence="5" id="KW-1015">Disulfide bond</keyword>
<gene>
    <name evidence="7" type="ORF">ISN44_As12g027880</name>
</gene>
<evidence type="ECO:0000256" key="4">
    <source>
        <dbReference type="ARBA" id="ARBA00022729"/>
    </source>
</evidence>
<evidence type="ECO:0000256" key="1">
    <source>
        <dbReference type="ARBA" id="ARBA00004613"/>
    </source>
</evidence>
<keyword evidence="3" id="KW-0964">Secreted</keyword>
<dbReference type="GO" id="GO:0005576">
    <property type="term" value="C:extracellular region"/>
    <property type="evidence" value="ECO:0007669"/>
    <property type="project" value="UniProtKB-SubCell"/>
</dbReference>
<dbReference type="AlphaFoldDB" id="A0A8T1YMV4"/>
<proteinExistence type="inferred from homology"/>
<dbReference type="Pfam" id="PF06876">
    <property type="entry name" value="SCRL"/>
    <property type="match status" value="1"/>
</dbReference>
<comment type="similarity">
    <text evidence="2">Belongs to the DEFL family.</text>
</comment>
<sequence length="263" mass="30600">MKCTTLIMVSLVFIFLILSHVEESEAGAPPVDCWSEILFPGKCGFHGKKKCYKEMESKLKQRVLKCSCEDVKPDPKTPKDQHYCGCQRENPYEYYWRQVCKRSPAMYNYSRSPGFYAEREVSIKSMKKELQRLEIWPSDAALSEDLMFMLYPRRLLMRGQGNRAEGRLFWIIQNSWGKGWGETMDMHTFTAKLYEDDLYPSLLQSLFPTKEDIQEVYKSNSEALFYGFGKESETGDTKMLSVRIGAHNEDMHVGMGIRRVGQR</sequence>
<comment type="subcellular location">
    <subcellularLocation>
        <location evidence="1">Secreted</location>
    </subcellularLocation>
</comment>
<dbReference type="GO" id="GO:0007165">
    <property type="term" value="P:signal transduction"/>
    <property type="evidence" value="ECO:0007669"/>
    <property type="project" value="InterPro"/>
</dbReference>
<evidence type="ECO:0000313" key="8">
    <source>
        <dbReference type="Proteomes" id="UP000694251"/>
    </source>
</evidence>
<reference evidence="7 8" key="1">
    <citation type="submission" date="2020-12" db="EMBL/GenBank/DDBJ databases">
        <title>Concerted genomic and epigenomic changes stabilize Arabidopsis allopolyploids.</title>
        <authorList>
            <person name="Chen Z."/>
        </authorList>
    </citation>
    <scope>NUCLEOTIDE SEQUENCE [LARGE SCALE GENOMIC DNA]</scope>
    <source>
        <strain evidence="7">As9502</strain>
        <tissue evidence="7">Leaf</tissue>
    </source>
</reference>
<feature type="chain" id="PRO_5035763196" evidence="6">
    <location>
        <begin position="27"/>
        <end position="263"/>
    </location>
</feature>
<evidence type="ECO:0000256" key="6">
    <source>
        <dbReference type="SAM" id="SignalP"/>
    </source>
</evidence>